<proteinExistence type="inferred from homology"/>
<dbReference type="InterPro" id="IPR032413">
    <property type="entry name" value="Arm_3"/>
</dbReference>
<dbReference type="Gene3D" id="1.25.10.10">
    <property type="entry name" value="Leucine-rich Repeat Variant"/>
    <property type="match status" value="1"/>
</dbReference>
<dbReference type="InterPro" id="IPR000477">
    <property type="entry name" value="RT_dom"/>
</dbReference>
<evidence type="ECO:0000259" key="5">
    <source>
        <dbReference type="PROSITE" id="PS50878"/>
    </source>
</evidence>
<dbReference type="PROSITE" id="PS50878">
    <property type="entry name" value="RT_POL"/>
    <property type="match status" value="1"/>
</dbReference>
<evidence type="ECO:0000313" key="8">
    <source>
        <dbReference type="RefSeq" id="XP_036356140.1"/>
    </source>
</evidence>
<dbReference type="SUPFAM" id="SSF56672">
    <property type="entry name" value="DNA/RNA polymerases"/>
    <property type="match status" value="1"/>
</dbReference>
<dbReference type="SMART" id="SM00185">
    <property type="entry name" value="ARM"/>
    <property type="match status" value="5"/>
</dbReference>
<dbReference type="Proteomes" id="UP000515154">
    <property type="component" value="Unplaced"/>
</dbReference>
<dbReference type="InterPro" id="IPR000225">
    <property type="entry name" value="Armadillo"/>
</dbReference>
<reference evidence="8" key="1">
    <citation type="submission" date="2025-08" db="UniProtKB">
        <authorList>
            <consortium name="RefSeq"/>
        </authorList>
    </citation>
    <scope>IDENTIFICATION</scope>
</reference>
<evidence type="ECO:0000256" key="3">
    <source>
        <dbReference type="ARBA" id="ARBA00022927"/>
    </source>
</evidence>
<dbReference type="InterPro" id="IPR036975">
    <property type="entry name" value="Importin-a_IBB_sf"/>
</dbReference>
<keyword evidence="2 4" id="KW-0813">Transport</keyword>
<dbReference type="RefSeq" id="XP_036356140.1">
    <property type="nucleotide sequence ID" value="XM_036500247.1"/>
</dbReference>
<dbReference type="GO" id="GO:0061608">
    <property type="term" value="F:nuclear import signal receptor activity"/>
    <property type="evidence" value="ECO:0007669"/>
    <property type="project" value="InterPro"/>
</dbReference>
<evidence type="ECO:0000256" key="4">
    <source>
        <dbReference type="PROSITE-ProRule" id="PRU00561"/>
    </source>
</evidence>
<accession>A0A7E6EME9</accession>
<dbReference type="Gene3D" id="1.20.5.690">
    <property type="entry name" value="Importin-alpha, importin-beta-binding domain"/>
    <property type="match status" value="1"/>
</dbReference>
<dbReference type="PANTHER" id="PTHR23316">
    <property type="entry name" value="IMPORTIN ALPHA"/>
    <property type="match status" value="1"/>
</dbReference>
<dbReference type="InterPro" id="IPR043502">
    <property type="entry name" value="DNA/RNA_pol_sf"/>
</dbReference>
<dbReference type="SUPFAM" id="SSF48371">
    <property type="entry name" value="ARM repeat"/>
    <property type="match status" value="1"/>
</dbReference>
<dbReference type="KEGG" id="osn:115232106"/>
<dbReference type="Pfam" id="PF01749">
    <property type="entry name" value="IBB"/>
    <property type="match status" value="1"/>
</dbReference>
<sequence>MTLWIAKFLSGRRGKVCVGNESSRSRLLPNGVPQGSPLSPTLFNLFLNDLPVPMDNNDILLSYADDIVVASRDVNVEYAKERLQRILDNLYGWLYENRLHACSEKSAVTLFTKNRKMGTKTIEVTLNGVPIPQKKTQKILGVTFDTFLCFSPHVESIVSTCIKKINFVKAFLWTVEELVRQGIKILTPSITLTKLKQFTLRIHLRKSCNQHRHACLRSAALPHCNSGLNAMPIAALGTLLENDYMRIGTALRLGLTSGNNIVADDNAFLTPFIFRKLDSQIQKRLGLQNRFNRICLLKETLDLRRRRNEAFVELRKSKQENKFSKKRNMNDTPSSNAEEIHSMDGILANLPNCSLDELEQHLETIRLKLSIINPPLDLIMKHNVIPILVRCLTEFQRPNLQFRATWAITNIASSDFEHTKAVVDCQAVPHLINLVRPEYGTIATQAVWALGNITGDCAQFRDLCIHGGYMDALLSLITTDTQIDSLRTYSWALSNLCRYKDPPPMKEVILRVLPYVRGMLCSNDILTIVDGLWALTYASDASEEYIPIIINIPILKNIFCMDLNEFYPPLIRIFGNISSHKDHSYTQAILDNGMLPLLIPLINSPTVNFRKETIWFMSNLAAGTQSQIQSFIDAQILPLIFSRLITDKTVVKTEACWVFRNILSGGTVDHMTYVLKMDDFVPQLCQLLLIGDFALQVDILKCIYAMMCAAHKTGLFEQVAIEVETCDGLTLIEDLQYSDSIRVANFAAAIIKKHFSVNLYYIFLV</sequence>
<comment type="similarity">
    <text evidence="1">Belongs to the importin alpha family.</text>
</comment>
<dbReference type="InterPro" id="IPR002652">
    <property type="entry name" value="Importin-a_IBB"/>
</dbReference>
<keyword evidence="3" id="KW-0653">Protein transport</keyword>
<feature type="domain" description="IBB" evidence="6">
    <location>
        <begin position="270"/>
        <end position="336"/>
    </location>
</feature>
<dbReference type="AlphaFoldDB" id="A0A7E6EME9"/>
<feature type="domain" description="Reverse transcriptase" evidence="5">
    <location>
        <begin position="1"/>
        <end position="144"/>
    </location>
</feature>
<dbReference type="GO" id="GO:0006606">
    <property type="term" value="P:protein import into nucleus"/>
    <property type="evidence" value="ECO:0007669"/>
    <property type="project" value="InterPro"/>
</dbReference>
<evidence type="ECO:0000259" key="6">
    <source>
        <dbReference type="PROSITE" id="PS51214"/>
    </source>
</evidence>
<dbReference type="Pfam" id="PF00514">
    <property type="entry name" value="Arm"/>
    <property type="match status" value="3"/>
</dbReference>
<evidence type="ECO:0000256" key="2">
    <source>
        <dbReference type="ARBA" id="ARBA00022448"/>
    </source>
</evidence>
<dbReference type="InterPro" id="IPR016024">
    <property type="entry name" value="ARM-type_fold"/>
</dbReference>
<gene>
    <name evidence="8" type="primary">LOC115232106</name>
</gene>
<evidence type="ECO:0000256" key="1">
    <source>
        <dbReference type="ARBA" id="ARBA00010394"/>
    </source>
</evidence>
<keyword evidence="7" id="KW-1185">Reference proteome</keyword>
<dbReference type="InterPro" id="IPR011989">
    <property type="entry name" value="ARM-like"/>
</dbReference>
<evidence type="ECO:0000313" key="7">
    <source>
        <dbReference type="Proteomes" id="UP000515154"/>
    </source>
</evidence>
<name>A0A7E6EME9_9MOLL</name>
<dbReference type="Pfam" id="PF00078">
    <property type="entry name" value="RVT_1"/>
    <property type="match status" value="1"/>
</dbReference>
<protein>
    <submittedName>
        <fullName evidence="8">Importin subunit alpha-3-like</fullName>
    </submittedName>
</protein>
<dbReference type="Pfam" id="PF16186">
    <property type="entry name" value="Arm_3"/>
    <property type="match status" value="1"/>
</dbReference>
<organism evidence="7 8">
    <name type="scientific">Octopus sinensis</name>
    <name type="common">East Asian common octopus</name>
    <dbReference type="NCBI Taxonomy" id="2607531"/>
    <lineage>
        <taxon>Eukaryota</taxon>
        <taxon>Metazoa</taxon>
        <taxon>Spiralia</taxon>
        <taxon>Lophotrochozoa</taxon>
        <taxon>Mollusca</taxon>
        <taxon>Cephalopoda</taxon>
        <taxon>Coleoidea</taxon>
        <taxon>Octopodiformes</taxon>
        <taxon>Octopoda</taxon>
        <taxon>Incirrata</taxon>
        <taxon>Octopodidae</taxon>
        <taxon>Octopus</taxon>
    </lineage>
</organism>
<dbReference type="PROSITE" id="PS51214">
    <property type="entry name" value="IBB"/>
    <property type="match status" value="1"/>
</dbReference>